<reference evidence="2" key="1">
    <citation type="submission" date="2017-05" db="EMBL/GenBank/DDBJ databases">
        <authorList>
            <person name="Song R."/>
            <person name="Chenine A.L."/>
            <person name="Ruprecht R.M."/>
        </authorList>
    </citation>
    <scope>NUCLEOTIDE SEQUENCE</scope>
    <source>
        <strain evidence="2">Kingella_eburonensis</strain>
    </source>
</reference>
<dbReference type="EMBL" id="FXUV02000098">
    <property type="protein sequence ID" value="SNB85266.1"/>
    <property type="molecule type" value="Genomic_DNA"/>
</dbReference>
<dbReference type="GO" id="GO:0009086">
    <property type="term" value="P:methionine biosynthetic process"/>
    <property type="evidence" value="ECO:0007669"/>
    <property type="project" value="InterPro"/>
</dbReference>
<dbReference type="NCBIfam" id="NF005085">
    <property type="entry name" value="PRK06520.1"/>
    <property type="match status" value="1"/>
</dbReference>
<organism evidence="3 4">
    <name type="scientific">Kingella negevensis</name>
    <dbReference type="NCBI Taxonomy" id="1522312"/>
    <lineage>
        <taxon>Bacteria</taxon>
        <taxon>Pseudomonadati</taxon>
        <taxon>Pseudomonadota</taxon>
        <taxon>Betaproteobacteria</taxon>
        <taxon>Neisseriales</taxon>
        <taxon>Neisseriaceae</taxon>
        <taxon>Kingella</taxon>
    </lineage>
</organism>
<keyword evidence="3" id="KW-0808">Transferase</keyword>
<evidence type="ECO:0000259" key="1">
    <source>
        <dbReference type="Pfam" id="PF01717"/>
    </source>
</evidence>
<dbReference type="InterPro" id="IPR002629">
    <property type="entry name" value="Met_Synth_C/arc"/>
</dbReference>
<sequence length="363" mass="41345">MSKILPLRADTVGSYLRSKTLKEARANFWVGKIERDQLHQIEDAEIAELVQQQLNAGIQVITDGEFRRSWWHLDFLANLNGIEVFIPAFRRVFQGVEARQENTRVCGKVSWNDNHPFIAHYRKLAEIVGDRGIVKFTIPSPNQMLHPYLWDTGVYANKDEFVADLQQAYKDAIQAFYNAGCRYLQIDDVYWGVLCNNHDQPTFEDDKRYALANVQAILADKPADMTITTHVCRGNYKSTYSLTGAYDPIAADLFGKTVFDGYFLEYDTERAGGFEPLKHFNDNPHKGRVVLGLVTSKFADLEDKEAVKARIAEAAKYVPLDQLCLSPQCGFSSTEEGNTLTIEEQWAKVRLVEEIAKEMWGED</sequence>
<name>A0A238TEZ2_9NEIS</name>
<keyword evidence="4" id="KW-1185">Reference proteome</keyword>
<proteinExistence type="predicted"/>
<dbReference type="Proteomes" id="UP000215450">
    <property type="component" value="Unassembled WGS sequence"/>
</dbReference>
<accession>A0A238TEZ2</accession>
<evidence type="ECO:0000313" key="2">
    <source>
        <dbReference type="EMBL" id="SMQ11813.1"/>
    </source>
</evidence>
<dbReference type="RefSeq" id="WP_095061901.1">
    <property type="nucleotide sequence ID" value="NZ_FXUV02000098.1"/>
</dbReference>
<protein>
    <submittedName>
        <fullName evidence="3">5-methyltetrahydropteroyltriglutamate--homocysteine methyltransferase</fullName>
    </submittedName>
</protein>
<dbReference type="CDD" id="cd03311">
    <property type="entry name" value="CIMS_C_terminal_like"/>
    <property type="match status" value="1"/>
</dbReference>
<dbReference type="Gene3D" id="3.20.20.210">
    <property type="match status" value="1"/>
</dbReference>
<dbReference type="PANTHER" id="PTHR43844">
    <property type="entry name" value="METHIONINE SYNTHASE"/>
    <property type="match status" value="1"/>
</dbReference>
<evidence type="ECO:0000313" key="3">
    <source>
        <dbReference type="EMBL" id="SNB85266.1"/>
    </source>
</evidence>
<keyword evidence="3" id="KW-0489">Methyltransferase</keyword>
<dbReference type="OrthoDB" id="6430685at2"/>
<dbReference type="STRING" id="1522312.GCA_900177895_00572"/>
<reference evidence="3 4" key="2">
    <citation type="submission" date="2017-06" db="EMBL/GenBank/DDBJ databases">
        <authorList>
            <person name="Kim H.J."/>
            <person name="Triplett B.A."/>
        </authorList>
    </citation>
    <scope>NUCLEOTIDE SEQUENCE [LARGE SCALE GENOMIC DNA]</scope>
    <source>
        <strain evidence="3">Kingella_eburonensis</strain>
    </source>
</reference>
<dbReference type="SUPFAM" id="SSF51726">
    <property type="entry name" value="UROD/MetE-like"/>
    <property type="match status" value="1"/>
</dbReference>
<dbReference type="GO" id="GO:0008270">
    <property type="term" value="F:zinc ion binding"/>
    <property type="evidence" value="ECO:0007669"/>
    <property type="project" value="InterPro"/>
</dbReference>
<dbReference type="Pfam" id="PF01717">
    <property type="entry name" value="Meth_synt_2"/>
    <property type="match status" value="1"/>
</dbReference>
<dbReference type="GO" id="GO:0003871">
    <property type="term" value="F:5-methyltetrahydropteroyltriglutamate-homocysteine S-methyltransferase activity"/>
    <property type="evidence" value="ECO:0007669"/>
    <property type="project" value="InterPro"/>
</dbReference>
<dbReference type="AlphaFoldDB" id="A0A238TEZ2"/>
<dbReference type="InterPro" id="IPR038071">
    <property type="entry name" value="UROD/MetE-like_sf"/>
</dbReference>
<dbReference type="PANTHER" id="PTHR43844:SF1">
    <property type="entry name" value="METHIONINE SYNTHASE"/>
    <property type="match status" value="1"/>
</dbReference>
<gene>
    <name evidence="3" type="ORF">KEBURONENSIS_00698</name>
    <name evidence="2" type="ORF">KEBURONENSIS_00820</name>
</gene>
<feature type="domain" description="Cobalamin-independent methionine synthase MetE C-terminal/archaeal" evidence="1">
    <location>
        <begin position="11"/>
        <end position="338"/>
    </location>
</feature>
<evidence type="ECO:0000313" key="4">
    <source>
        <dbReference type="Proteomes" id="UP000215450"/>
    </source>
</evidence>
<dbReference type="EMBL" id="FXUV01000002">
    <property type="protein sequence ID" value="SMQ11813.1"/>
    <property type="molecule type" value="Genomic_DNA"/>
</dbReference>
<dbReference type="GO" id="GO:0032259">
    <property type="term" value="P:methylation"/>
    <property type="evidence" value="ECO:0007669"/>
    <property type="project" value="UniProtKB-KW"/>
</dbReference>